<gene>
    <name evidence="3" type="ORF">A2714_03415</name>
</gene>
<evidence type="ECO:0000313" key="4">
    <source>
        <dbReference type="Proteomes" id="UP000178419"/>
    </source>
</evidence>
<comment type="similarity">
    <text evidence="1 2">Belongs to the phD/YefM antitoxin family.</text>
</comment>
<evidence type="ECO:0000256" key="1">
    <source>
        <dbReference type="ARBA" id="ARBA00009981"/>
    </source>
</evidence>
<dbReference type="InterPro" id="IPR036165">
    <property type="entry name" value="YefM-like_sf"/>
</dbReference>
<dbReference type="SUPFAM" id="SSF143120">
    <property type="entry name" value="YefM-like"/>
    <property type="match status" value="1"/>
</dbReference>
<evidence type="ECO:0000313" key="3">
    <source>
        <dbReference type="EMBL" id="OGM20705.1"/>
    </source>
</evidence>
<dbReference type="Gene3D" id="3.40.1620.10">
    <property type="entry name" value="YefM-like domain"/>
    <property type="match status" value="1"/>
</dbReference>
<dbReference type="EMBL" id="MGGE01000035">
    <property type="protein sequence ID" value="OGM20705.1"/>
    <property type="molecule type" value="Genomic_DNA"/>
</dbReference>
<comment type="function">
    <text evidence="2">Antitoxin component of a type II toxin-antitoxin (TA) system.</text>
</comment>
<dbReference type="Proteomes" id="UP000178419">
    <property type="component" value="Unassembled WGS sequence"/>
</dbReference>
<accession>A0A1F7Y2D0</accession>
<dbReference type="Pfam" id="PF02604">
    <property type="entry name" value="PhdYeFM_antitox"/>
    <property type="match status" value="1"/>
</dbReference>
<reference evidence="3 4" key="1">
    <citation type="journal article" date="2016" name="Nat. Commun.">
        <title>Thousands of microbial genomes shed light on interconnected biogeochemical processes in an aquifer system.</title>
        <authorList>
            <person name="Anantharaman K."/>
            <person name="Brown C.T."/>
            <person name="Hug L.A."/>
            <person name="Sharon I."/>
            <person name="Castelle C.J."/>
            <person name="Probst A.J."/>
            <person name="Thomas B.C."/>
            <person name="Singh A."/>
            <person name="Wilkins M.J."/>
            <person name="Karaoz U."/>
            <person name="Brodie E.L."/>
            <person name="Williams K.H."/>
            <person name="Hubbard S.S."/>
            <person name="Banfield J.F."/>
        </authorList>
    </citation>
    <scope>NUCLEOTIDE SEQUENCE [LARGE SCALE GENOMIC DNA]</scope>
</reference>
<proteinExistence type="inferred from homology"/>
<evidence type="ECO:0000256" key="2">
    <source>
        <dbReference type="RuleBase" id="RU362080"/>
    </source>
</evidence>
<name>A0A1F7Y2D0_9BACT</name>
<protein>
    <recommendedName>
        <fullName evidence="2">Antitoxin</fullName>
    </recommendedName>
</protein>
<comment type="caution">
    <text evidence="3">The sequence shown here is derived from an EMBL/GenBank/DDBJ whole genome shotgun (WGS) entry which is preliminary data.</text>
</comment>
<dbReference type="InterPro" id="IPR006442">
    <property type="entry name" value="Antitoxin_Phd/YefM"/>
</dbReference>
<sequence>MNTLSITEARKRLPELVNKVYLNSKSFTITKGGIEMAKIVRADESSITTRNKKKNIQKALKLARSIKWIWDDKKWKNKSSVEIANYLREKAWNSHAS</sequence>
<dbReference type="AlphaFoldDB" id="A0A1F7Y2D0"/>
<organism evidence="3 4">
    <name type="scientific">Candidatus Woesebacteria bacterium RIFCSPHIGHO2_01_FULL_38_9</name>
    <dbReference type="NCBI Taxonomy" id="1802492"/>
    <lineage>
        <taxon>Bacteria</taxon>
        <taxon>Candidatus Woeseibacteriota</taxon>
    </lineage>
</organism>